<keyword evidence="2" id="KW-0147">Chitin-binding</keyword>
<feature type="chain" id="PRO_5008129265" description="Chitinase" evidence="9">
    <location>
        <begin position="20"/>
        <end position="975"/>
    </location>
</feature>
<dbReference type="InterPro" id="IPR050314">
    <property type="entry name" value="Glycosyl_Hydrlase_18"/>
</dbReference>
<dbReference type="Gene3D" id="3.20.20.80">
    <property type="entry name" value="Glycosidases"/>
    <property type="match status" value="2"/>
</dbReference>
<dbReference type="SMART" id="SM00636">
    <property type="entry name" value="Glyco_18"/>
    <property type="match status" value="2"/>
</dbReference>
<dbReference type="InterPro" id="IPR036508">
    <property type="entry name" value="Chitin-bd_dom_sf"/>
</dbReference>
<evidence type="ECO:0000256" key="7">
    <source>
        <dbReference type="RuleBase" id="RU000489"/>
    </source>
</evidence>
<evidence type="ECO:0000256" key="5">
    <source>
        <dbReference type="ARBA" id="ARBA00023157"/>
    </source>
</evidence>
<dbReference type="EnsemblMetazoa" id="ADIR002027-RA">
    <property type="protein sequence ID" value="ADIR002027-PA"/>
    <property type="gene ID" value="ADIR002027"/>
</dbReference>
<keyword evidence="13" id="KW-1185">Reference proteome</keyword>
<dbReference type="PROSITE" id="PS01095">
    <property type="entry name" value="GH18_1"/>
    <property type="match status" value="1"/>
</dbReference>
<dbReference type="GO" id="GO:0004568">
    <property type="term" value="F:chitinase activity"/>
    <property type="evidence" value="ECO:0007669"/>
    <property type="project" value="TreeGrafter"/>
</dbReference>
<comment type="similarity">
    <text evidence="1">Belongs to the glycosyl hydrolase 18 family. Chitinase class II subfamily.</text>
</comment>
<evidence type="ECO:0000256" key="4">
    <source>
        <dbReference type="ARBA" id="ARBA00022801"/>
    </source>
</evidence>
<feature type="domain" description="Chitin-binding type-2" evidence="10">
    <location>
        <begin position="444"/>
        <end position="506"/>
    </location>
</feature>
<dbReference type="PROSITE" id="PS50940">
    <property type="entry name" value="CHIT_BIND_II"/>
    <property type="match status" value="2"/>
</dbReference>
<dbReference type="GO" id="GO:0005576">
    <property type="term" value="C:extracellular region"/>
    <property type="evidence" value="ECO:0007669"/>
    <property type="project" value="InterPro"/>
</dbReference>
<feature type="compositionally biased region" description="Low complexity" evidence="8">
    <location>
        <begin position="877"/>
        <end position="909"/>
    </location>
</feature>
<evidence type="ECO:0000313" key="12">
    <source>
        <dbReference type="EnsemblMetazoa" id="ADIR002027-PA"/>
    </source>
</evidence>
<dbReference type="FunFam" id="3.20.20.80:FF:000272">
    <property type="entry name" value="CHiTinase"/>
    <property type="match status" value="1"/>
</dbReference>
<dbReference type="SUPFAM" id="SSF54556">
    <property type="entry name" value="Chitinase insertion domain"/>
    <property type="match status" value="2"/>
</dbReference>
<name>A0A182N315_9DIPT</name>
<dbReference type="InterPro" id="IPR002557">
    <property type="entry name" value="Chitin-bd_dom"/>
</dbReference>
<dbReference type="STRING" id="7168.A0A182N315"/>
<dbReference type="CDD" id="cd02872">
    <property type="entry name" value="GH18_chitolectin_chitotriosidase"/>
    <property type="match status" value="1"/>
</dbReference>
<dbReference type="InterPro" id="IPR001579">
    <property type="entry name" value="Glyco_hydro_18_chit_AS"/>
</dbReference>
<evidence type="ECO:0000256" key="1">
    <source>
        <dbReference type="ARBA" id="ARBA00009121"/>
    </source>
</evidence>
<dbReference type="Proteomes" id="UP000075884">
    <property type="component" value="Unassembled WGS sequence"/>
</dbReference>
<feature type="domain" description="Chitin-binding type-2" evidence="10">
    <location>
        <begin position="918"/>
        <end position="975"/>
    </location>
</feature>
<dbReference type="Pfam" id="PF01607">
    <property type="entry name" value="CBM_14"/>
    <property type="match status" value="2"/>
</dbReference>
<proteinExistence type="inferred from homology"/>
<dbReference type="PANTHER" id="PTHR11177:SF360">
    <property type="entry name" value="CHITINASE 4-RELATED"/>
    <property type="match status" value="1"/>
</dbReference>
<reference evidence="13" key="1">
    <citation type="submission" date="2013-03" db="EMBL/GenBank/DDBJ databases">
        <title>The Genome Sequence of Anopheles dirus WRAIR2.</title>
        <authorList>
            <consortium name="The Broad Institute Genomics Platform"/>
            <person name="Neafsey D.E."/>
            <person name="Walton C."/>
            <person name="Walker B."/>
            <person name="Young S.K."/>
            <person name="Zeng Q."/>
            <person name="Gargeya S."/>
            <person name="Fitzgerald M."/>
            <person name="Haas B."/>
            <person name="Abouelleil A."/>
            <person name="Allen A.W."/>
            <person name="Alvarado L."/>
            <person name="Arachchi H.M."/>
            <person name="Berlin A.M."/>
            <person name="Chapman S.B."/>
            <person name="Gainer-Dewar J."/>
            <person name="Goldberg J."/>
            <person name="Griggs A."/>
            <person name="Gujja S."/>
            <person name="Hansen M."/>
            <person name="Howarth C."/>
            <person name="Imamovic A."/>
            <person name="Ireland A."/>
            <person name="Larimer J."/>
            <person name="McCowan C."/>
            <person name="Murphy C."/>
            <person name="Pearson M."/>
            <person name="Poon T.W."/>
            <person name="Priest M."/>
            <person name="Roberts A."/>
            <person name="Saif S."/>
            <person name="Shea T."/>
            <person name="Sisk P."/>
            <person name="Sykes S."/>
            <person name="Wortman J."/>
            <person name="Nusbaum C."/>
            <person name="Birren B."/>
        </authorList>
    </citation>
    <scope>NUCLEOTIDE SEQUENCE [LARGE SCALE GENOMIC DNA]</scope>
    <source>
        <strain evidence="13">WRAIR2</strain>
    </source>
</reference>
<evidence type="ECO:0000259" key="10">
    <source>
        <dbReference type="PROSITE" id="PS50940"/>
    </source>
</evidence>
<accession>A0A182N315</accession>
<feature type="region of interest" description="Disordered" evidence="8">
    <location>
        <begin position="869"/>
        <end position="909"/>
    </location>
</feature>
<dbReference type="SUPFAM" id="SSF51445">
    <property type="entry name" value="(Trans)glycosidases"/>
    <property type="match status" value="2"/>
</dbReference>
<evidence type="ECO:0000256" key="2">
    <source>
        <dbReference type="ARBA" id="ARBA00022669"/>
    </source>
</evidence>
<dbReference type="InterPro" id="IPR001223">
    <property type="entry name" value="Glyco_hydro18_cat"/>
</dbReference>
<evidence type="ECO:0000256" key="6">
    <source>
        <dbReference type="ARBA" id="ARBA00023295"/>
    </source>
</evidence>
<keyword evidence="4 7" id="KW-0378">Hydrolase</keyword>
<dbReference type="Pfam" id="PF00704">
    <property type="entry name" value="Glyco_hydro_18"/>
    <property type="match status" value="2"/>
</dbReference>
<evidence type="ECO:0000259" key="11">
    <source>
        <dbReference type="PROSITE" id="PS51910"/>
    </source>
</evidence>
<keyword evidence="5" id="KW-1015">Disulfide bond</keyword>
<dbReference type="InterPro" id="IPR011583">
    <property type="entry name" value="Chitinase_II/V-like_cat"/>
</dbReference>
<dbReference type="FunFam" id="3.10.50.10:FF:000001">
    <property type="entry name" value="Chitinase 3-like 1"/>
    <property type="match status" value="1"/>
</dbReference>
<feature type="domain" description="GH18" evidence="11">
    <location>
        <begin position="22"/>
        <end position="388"/>
    </location>
</feature>
<dbReference type="PROSITE" id="PS51910">
    <property type="entry name" value="GH18_2"/>
    <property type="match status" value="2"/>
</dbReference>
<dbReference type="AlphaFoldDB" id="A0A182N315"/>
<dbReference type="GO" id="GO:0006032">
    <property type="term" value="P:chitin catabolic process"/>
    <property type="evidence" value="ECO:0007669"/>
    <property type="project" value="TreeGrafter"/>
</dbReference>
<dbReference type="GO" id="GO:0005975">
    <property type="term" value="P:carbohydrate metabolic process"/>
    <property type="evidence" value="ECO:0007669"/>
    <property type="project" value="InterPro"/>
</dbReference>
<dbReference type="GO" id="GO:0008061">
    <property type="term" value="F:chitin binding"/>
    <property type="evidence" value="ECO:0007669"/>
    <property type="project" value="UniProtKB-KW"/>
</dbReference>
<dbReference type="VEuPathDB" id="VectorBase:ADIR002027"/>
<organism evidence="12 13">
    <name type="scientific">Anopheles dirus</name>
    <dbReference type="NCBI Taxonomy" id="7168"/>
    <lineage>
        <taxon>Eukaryota</taxon>
        <taxon>Metazoa</taxon>
        <taxon>Ecdysozoa</taxon>
        <taxon>Arthropoda</taxon>
        <taxon>Hexapoda</taxon>
        <taxon>Insecta</taxon>
        <taxon>Pterygota</taxon>
        <taxon>Neoptera</taxon>
        <taxon>Endopterygota</taxon>
        <taxon>Diptera</taxon>
        <taxon>Nematocera</taxon>
        <taxon>Culicoidea</taxon>
        <taxon>Culicidae</taxon>
        <taxon>Anophelinae</taxon>
        <taxon>Anopheles</taxon>
    </lineage>
</organism>
<dbReference type="SMART" id="SM00494">
    <property type="entry name" value="ChtBD2"/>
    <property type="match status" value="2"/>
</dbReference>
<dbReference type="PANTHER" id="PTHR11177">
    <property type="entry name" value="CHITINASE"/>
    <property type="match status" value="1"/>
</dbReference>
<sequence length="975" mass="107161">MKAALVAGLLLISIASINAATDRIVCYFGSWATYRIGNGKFDVENINPNLCTHIIYTFVGLDTKGNVKILDNWLDVSLSGYSRFVQLKQRNPKVKLMVAIGGWNEGSATYSTMANSDLLRAVFVESAVSFVKRYGFDGFDVDWEYPTLRGGSVDDRVGFIKLLRDLRARFDQEGLILSIATAATGDYLRSAYDAPEINKYVHFVNLMAYDLHAYWDAQTGANAPMYPNSWETGYTTSMLNVDACVRAWLAAGLSASKLNLGVPVYGHTFKLSSTLDTRIGAPTIGPGDAGPYTLEPGTLSYLEVCEKLNAGGYSVVFSNEQQVPYAYRDNQWISYDSAYSIGLKVQYAKRMNLGGVMVWSIESDDARGICGEGEHPITSAVYKEVFGTTGITQPPVTTTTQRPATTTTTQRPATTTTTTRPATTTTTVTSRTTTTTTTARPNQKLVCPASGYLRDPTNCSQFYQCYPGLPVQSNWLLKCPTNLYFDAVTNVCTYLFETDYKVFCFFNNDAPYRVGNGRVTLDDIKPAYCTHIVYSSITLTSAGALQLLDSYTDVTNGGFTKFQSICQRNAQVKCLIGLNSALSGSKMFSSMVNDTAVRQTAVQTLVTFLTQQYRFDGLDFYWQYPVLKGGNPEDRSNYVAFLSELSANLHMYGLLLTISVAPTNDYFMSSYDVPNLARYVDYFNVMAFDLHNYWDGKTGHQTPLYRSGKESTLFEAQLNVDAIVAGWIAEGAPASKLILGITATANVLKLYSAADNGVGARTSGRGMAGPYTTTEGTMSYHELCLEKLKGGWTTVLDRTQQTYYAYTSQYWATYEEVQPVLLKGSFIISRGLGGMALVGLENDDVHNQCGNGYFPLLTAVNNALNRVIQENNPPPTTTTITTPRPGTTTTTTTTPKPTTTTTTTTTTSTTTASPAVLPAYCPKNGYVRDPTNCSVYYRCIPNGAFFTTWRYTCLNGLQFNLASSTCDYPNRVNCN</sequence>
<feature type="region of interest" description="Disordered" evidence="8">
    <location>
        <begin position="392"/>
        <end position="439"/>
    </location>
</feature>
<dbReference type="SUPFAM" id="SSF57625">
    <property type="entry name" value="Invertebrate chitin-binding proteins"/>
    <property type="match status" value="2"/>
</dbReference>
<feature type="signal peptide" evidence="9">
    <location>
        <begin position="1"/>
        <end position="19"/>
    </location>
</feature>
<evidence type="ECO:0000256" key="3">
    <source>
        <dbReference type="ARBA" id="ARBA00022729"/>
    </source>
</evidence>
<dbReference type="InterPro" id="IPR029070">
    <property type="entry name" value="Chitinase_insertion_sf"/>
</dbReference>
<evidence type="ECO:0000256" key="9">
    <source>
        <dbReference type="SAM" id="SignalP"/>
    </source>
</evidence>
<protein>
    <recommendedName>
        <fullName evidence="14">Chitinase</fullName>
    </recommendedName>
</protein>
<dbReference type="InterPro" id="IPR017853">
    <property type="entry name" value="GH"/>
</dbReference>
<dbReference type="Gene3D" id="3.10.50.10">
    <property type="match status" value="2"/>
</dbReference>
<feature type="domain" description="GH18" evidence="11">
    <location>
        <begin position="500"/>
        <end position="867"/>
    </location>
</feature>
<keyword evidence="3 9" id="KW-0732">Signal</keyword>
<evidence type="ECO:0000256" key="8">
    <source>
        <dbReference type="SAM" id="MobiDB-lite"/>
    </source>
</evidence>
<evidence type="ECO:0000313" key="13">
    <source>
        <dbReference type="Proteomes" id="UP000075884"/>
    </source>
</evidence>
<keyword evidence="6 7" id="KW-0326">Glycosidase</keyword>
<dbReference type="FunFam" id="3.20.20.80:FF:000179">
    <property type="entry name" value="Chitinase"/>
    <property type="match status" value="1"/>
</dbReference>
<evidence type="ECO:0008006" key="14">
    <source>
        <dbReference type="Google" id="ProtNLM"/>
    </source>
</evidence>
<dbReference type="Gene3D" id="2.170.140.10">
    <property type="entry name" value="Chitin binding domain"/>
    <property type="match status" value="2"/>
</dbReference>
<reference evidence="12" key="2">
    <citation type="submission" date="2020-05" db="UniProtKB">
        <authorList>
            <consortium name="EnsemblMetazoa"/>
        </authorList>
    </citation>
    <scope>IDENTIFICATION</scope>
    <source>
        <strain evidence="12">WRAIR2</strain>
    </source>
</reference>